<dbReference type="OrthoDB" id="8687690at2"/>
<dbReference type="AlphaFoldDB" id="F5RB68"/>
<gene>
    <name evidence="1" type="ORF">METUNv1_01508</name>
</gene>
<dbReference type="InterPro" id="IPR036473">
    <property type="entry name" value="Mopterin_CF_MoaD-rel_C_sf"/>
</dbReference>
<keyword evidence="2" id="KW-1185">Reference proteome</keyword>
<accession>F5RB68</accession>
<comment type="caution">
    <text evidence="1">The sequence shown here is derived from an EMBL/GenBank/DDBJ whole genome shotgun (WGS) entry which is preliminary data.</text>
</comment>
<organism evidence="1 2">
    <name type="scientific">Methyloversatilis universalis (strain ATCC BAA-1314 / DSM 25237 / JCM 13912 / CCUG 52030 / FAM5)</name>
    <dbReference type="NCBI Taxonomy" id="1000565"/>
    <lineage>
        <taxon>Bacteria</taxon>
        <taxon>Pseudomonadati</taxon>
        <taxon>Pseudomonadota</taxon>
        <taxon>Betaproteobacteria</taxon>
        <taxon>Nitrosomonadales</taxon>
        <taxon>Sterolibacteriaceae</taxon>
        <taxon>Methyloversatilis</taxon>
    </lineage>
</organism>
<proteinExistence type="predicted"/>
<evidence type="ECO:0000313" key="2">
    <source>
        <dbReference type="Proteomes" id="UP000005019"/>
    </source>
</evidence>
<sequence>MSAAFPLKPEEIASGTVVRVMSIGRDEFFHMLPGAVDLPIVHRGDGASGRGWSLSVEVQPPLHIALLSLPRLKVSLEFPARDGAHMAAFMLRFDRHFQRGGG</sequence>
<evidence type="ECO:0000313" key="1">
    <source>
        <dbReference type="EMBL" id="EGK72204.1"/>
    </source>
</evidence>
<reference evidence="1 2" key="1">
    <citation type="journal article" date="2011" name="J. Bacteriol.">
        <title>Genome sequence of Methyloversatilis universalis FAM5T, a methylotrophic representative of the order Rhodocyclales.</title>
        <authorList>
            <person name="Kittichotirat W."/>
            <person name="Good N.M."/>
            <person name="Hall R."/>
            <person name="Bringel F."/>
            <person name="Lajus A."/>
            <person name="Medigue C."/>
            <person name="Smalley N.E."/>
            <person name="Beck D."/>
            <person name="Bumgarner R."/>
            <person name="Vuilleumier S."/>
            <person name="Kalyuzhnaya M.G."/>
        </authorList>
    </citation>
    <scope>NUCLEOTIDE SEQUENCE [LARGE SCALE GENOMIC DNA]</scope>
    <source>
        <strain evidence="2">ATCC BAA-1314 / JCM 13912 / FAM5</strain>
    </source>
</reference>
<dbReference type="Gene3D" id="3.30.1370.80">
    <property type="entry name" value="Molybdopterin cofactor biosynthesis MoaD-related, C-terminal domain"/>
    <property type="match status" value="1"/>
</dbReference>
<dbReference type="Proteomes" id="UP000005019">
    <property type="component" value="Unassembled WGS sequence"/>
</dbReference>
<dbReference type="STRING" id="1000565.METUNv1_01508"/>
<name>F5RB68_METUF</name>
<dbReference type="eggNOG" id="ENOG5033NER">
    <property type="taxonomic scope" value="Bacteria"/>
</dbReference>
<dbReference type="EMBL" id="AFHG01000042">
    <property type="protein sequence ID" value="EGK72204.1"/>
    <property type="molecule type" value="Genomic_DNA"/>
</dbReference>
<protein>
    <submittedName>
        <fullName evidence="1">Uncharacterized protein</fullName>
    </submittedName>
</protein>
<dbReference type="RefSeq" id="WP_008060401.1">
    <property type="nucleotide sequence ID" value="NZ_AFHG01000042.1"/>
</dbReference>